<dbReference type="Gene3D" id="3.90.70.10">
    <property type="entry name" value="Cysteine proteinases"/>
    <property type="match status" value="1"/>
</dbReference>
<keyword evidence="6" id="KW-0067">ATP-binding</keyword>
<keyword evidence="8 9" id="KW-0472">Membrane</keyword>
<dbReference type="SMART" id="SM00382">
    <property type="entry name" value="AAA"/>
    <property type="match status" value="1"/>
</dbReference>
<evidence type="ECO:0000256" key="7">
    <source>
        <dbReference type="ARBA" id="ARBA00022989"/>
    </source>
</evidence>
<dbReference type="GO" id="GO:0016887">
    <property type="term" value="F:ATP hydrolysis activity"/>
    <property type="evidence" value="ECO:0007669"/>
    <property type="project" value="InterPro"/>
</dbReference>
<dbReference type="GO" id="GO:0005524">
    <property type="term" value="F:ATP binding"/>
    <property type="evidence" value="ECO:0007669"/>
    <property type="project" value="UniProtKB-KW"/>
</dbReference>
<dbReference type="InterPro" id="IPR003439">
    <property type="entry name" value="ABC_transporter-like_ATP-bd"/>
</dbReference>
<gene>
    <name evidence="13" type="ORF">C3Y92_03825</name>
</gene>
<dbReference type="GO" id="GO:0140359">
    <property type="term" value="F:ABC-type transporter activity"/>
    <property type="evidence" value="ECO:0007669"/>
    <property type="project" value="InterPro"/>
</dbReference>
<feature type="transmembrane region" description="Helical" evidence="9">
    <location>
        <begin position="317"/>
        <end position="337"/>
    </location>
</feature>
<dbReference type="Pfam" id="PF00664">
    <property type="entry name" value="ABC_membrane"/>
    <property type="match status" value="1"/>
</dbReference>
<dbReference type="SUPFAM" id="SSF52540">
    <property type="entry name" value="P-loop containing nucleoside triphosphate hydrolases"/>
    <property type="match status" value="1"/>
</dbReference>
<dbReference type="SUPFAM" id="SSF90123">
    <property type="entry name" value="ABC transporter transmembrane region"/>
    <property type="match status" value="1"/>
</dbReference>
<feature type="transmembrane region" description="Helical" evidence="9">
    <location>
        <begin position="211"/>
        <end position="232"/>
    </location>
</feature>
<protein>
    <submittedName>
        <fullName evidence="13">Peptidase C39</fullName>
    </submittedName>
</protein>
<dbReference type="GO" id="GO:0005886">
    <property type="term" value="C:plasma membrane"/>
    <property type="evidence" value="ECO:0007669"/>
    <property type="project" value="UniProtKB-SubCell"/>
</dbReference>
<dbReference type="EMBL" id="CP026538">
    <property type="protein sequence ID" value="QAZ69431.1"/>
    <property type="molecule type" value="Genomic_DNA"/>
</dbReference>
<dbReference type="PROSITE" id="PS50990">
    <property type="entry name" value="PEPTIDASE_C39"/>
    <property type="match status" value="1"/>
</dbReference>
<dbReference type="PROSITE" id="PS50893">
    <property type="entry name" value="ABC_TRANSPORTER_2"/>
    <property type="match status" value="1"/>
</dbReference>
<dbReference type="InterPro" id="IPR039421">
    <property type="entry name" value="Type_1_exporter"/>
</dbReference>
<keyword evidence="5" id="KW-0547">Nucleotide-binding</keyword>
<dbReference type="InterPro" id="IPR005074">
    <property type="entry name" value="Peptidase_C39"/>
</dbReference>
<evidence type="ECO:0000256" key="4">
    <source>
        <dbReference type="ARBA" id="ARBA00022692"/>
    </source>
</evidence>
<dbReference type="GO" id="GO:0006508">
    <property type="term" value="P:proteolysis"/>
    <property type="evidence" value="ECO:0007669"/>
    <property type="project" value="InterPro"/>
</dbReference>
<dbReference type="GO" id="GO:0008233">
    <property type="term" value="F:peptidase activity"/>
    <property type="evidence" value="ECO:0007669"/>
    <property type="project" value="InterPro"/>
</dbReference>
<evidence type="ECO:0000256" key="5">
    <source>
        <dbReference type="ARBA" id="ARBA00022741"/>
    </source>
</evidence>
<feature type="domain" description="ABC transporter" evidence="10">
    <location>
        <begin position="493"/>
        <end position="728"/>
    </location>
</feature>
<dbReference type="CDD" id="cd18783">
    <property type="entry name" value="ABC_6TM_PrtD_LapB_HlyB_like"/>
    <property type="match status" value="1"/>
</dbReference>
<keyword evidence="3" id="KW-1003">Cell membrane</keyword>
<dbReference type="Proteomes" id="UP000293296">
    <property type="component" value="Chromosome"/>
</dbReference>
<proteinExistence type="predicted"/>
<dbReference type="Gene3D" id="3.40.50.300">
    <property type="entry name" value="P-loop containing nucleotide triphosphate hydrolases"/>
    <property type="match status" value="1"/>
</dbReference>
<dbReference type="InterPro" id="IPR011527">
    <property type="entry name" value="ABC1_TM_dom"/>
</dbReference>
<evidence type="ECO:0000256" key="1">
    <source>
        <dbReference type="ARBA" id="ARBA00004651"/>
    </source>
</evidence>
<dbReference type="GO" id="GO:0034040">
    <property type="term" value="F:ATPase-coupled lipid transmembrane transporter activity"/>
    <property type="evidence" value="ECO:0007669"/>
    <property type="project" value="TreeGrafter"/>
</dbReference>
<keyword evidence="7 9" id="KW-1133">Transmembrane helix</keyword>
<keyword evidence="4 9" id="KW-0812">Transmembrane</keyword>
<dbReference type="InterPro" id="IPR036640">
    <property type="entry name" value="ABC1_TM_sf"/>
</dbReference>
<dbReference type="InterPro" id="IPR003593">
    <property type="entry name" value="AAA+_ATPase"/>
</dbReference>
<dbReference type="PANTHER" id="PTHR24221:SF647">
    <property type="entry name" value="BLL6336 PROTEIN"/>
    <property type="match status" value="1"/>
</dbReference>
<dbReference type="PROSITE" id="PS00211">
    <property type="entry name" value="ABC_TRANSPORTER_1"/>
    <property type="match status" value="1"/>
</dbReference>
<dbReference type="InterPro" id="IPR027417">
    <property type="entry name" value="P-loop_NTPase"/>
</dbReference>
<evidence type="ECO:0000256" key="3">
    <source>
        <dbReference type="ARBA" id="ARBA00022475"/>
    </source>
</evidence>
<keyword evidence="2" id="KW-0813">Transport</keyword>
<dbReference type="Gene3D" id="1.20.1560.10">
    <property type="entry name" value="ABC transporter type 1, transmembrane domain"/>
    <property type="match status" value="1"/>
</dbReference>
<evidence type="ECO:0000256" key="6">
    <source>
        <dbReference type="ARBA" id="ARBA00022840"/>
    </source>
</evidence>
<dbReference type="PANTHER" id="PTHR24221">
    <property type="entry name" value="ATP-BINDING CASSETTE SUB-FAMILY B"/>
    <property type="match status" value="1"/>
</dbReference>
<evidence type="ECO:0000256" key="8">
    <source>
        <dbReference type="ARBA" id="ARBA00023136"/>
    </source>
</evidence>
<evidence type="ECO:0000259" key="11">
    <source>
        <dbReference type="PROSITE" id="PS50929"/>
    </source>
</evidence>
<sequence length="734" mass="80056">MATIWTPQRPPWSCGREVFVTTSAALDALAVVLRHHGISTTSADLIARHGLAGRPLHVATLLRIAKALGFAAKRRRLPPAGLLELGEAYPCLGLARDGGAAVLSGARQGPDGGRELVLYDAAGAAEGAAFVFVPEAEVAARLTGEVLLFKKRRVEAGDAKRFSLSWFWPQVAREKRIFLEIAGIAFFMHGLAFVVPLYFQAVVDKVLAHHTISTLNVLGLGVVGAILFEGALRYLREFLLRFATTKIDLRLAMETFAHMIKLPLPFFERSFAGVIIKHMQQTDQVREFLTGNLLNTLLDASSLIVFVPVLFCYSPRLTMLVLAFAVVTAGAIGLMVGPFHRRLMALYAAEGERQALLVETIHGIGTIKSLALEGGRQRRWEEGSALAVSRNFDVRRMSALGNALIKTLERLMTVAVIWVGALGVFDESLTMGELIAFQMLSQSVTMPLIRIVELVHEYQKVHLAVEMLGEVMNRKPEAGLVRGGARPPVVGEIVVSQARFAYVPGEPPALDGVSFTVAPGEVLGVVGRSGSGKTTLTRLIQGLYPLGGGRISFDGTPITDLDVVHLRQNIGVVLQENFIFSGTVRDNIAVTRPTADLDDVRRAAKLAGADEFIERLASGYDTVLEENGSNLSGGQKQRLAIARALLKDPRIMIFDEATSALDPESEARIQENLDGIAKGRTTIIVAHRLSTLRNADRIMVLDQGRIVDIAPHAELLERCDIYRTLWERQTKGMR</sequence>
<dbReference type="InterPro" id="IPR017871">
    <property type="entry name" value="ABC_transporter-like_CS"/>
</dbReference>
<accession>A0A4P6HQ30</accession>
<keyword evidence="14" id="KW-1185">Reference proteome</keyword>
<comment type="subcellular location">
    <subcellularLocation>
        <location evidence="1">Cell membrane</location>
        <topology evidence="1">Multi-pass membrane protein</topology>
    </subcellularLocation>
</comment>
<feature type="transmembrane region" description="Helical" evidence="9">
    <location>
        <begin position="177"/>
        <end position="199"/>
    </location>
</feature>
<feature type="domain" description="ABC transmembrane type-1" evidence="11">
    <location>
        <begin position="185"/>
        <end position="460"/>
    </location>
</feature>
<dbReference type="FunFam" id="3.40.50.300:FF:000221">
    <property type="entry name" value="Multidrug ABC transporter ATP-binding protein"/>
    <property type="match status" value="1"/>
</dbReference>
<evidence type="ECO:0000256" key="2">
    <source>
        <dbReference type="ARBA" id="ARBA00022448"/>
    </source>
</evidence>
<name>A0A4P6HQ30_9BACT</name>
<organism evidence="13 14">
    <name type="scientific">Solidesulfovibrio carbinolicus</name>
    <dbReference type="NCBI Taxonomy" id="296842"/>
    <lineage>
        <taxon>Bacteria</taxon>
        <taxon>Pseudomonadati</taxon>
        <taxon>Thermodesulfobacteriota</taxon>
        <taxon>Desulfovibrionia</taxon>
        <taxon>Desulfovibrionales</taxon>
        <taxon>Desulfovibrionaceae</taxon>
        <taxon>Solidesulfovibrio</taxon>
    </lineage>
</organism>
<reference evidence="13 14" key="1">
    <citation type="submission" date="2018-02" db="EMBL/GenBank/DDBJ databases">
        <title>Genome sequence of Desulfovibrio carbinolicus DSM 3852.</title>
        <authorList>
            <person name="Wilbanks E."/>
            <person name="Skennerton C.T."/>
            <person name="Orphan V.J."/>
        </authorList>
    </citation>
    <scope>NUCLEOTIDE SEQUENCE [LARGE SCALE GENOMIC DNA]</scope>
    <source>
        <strain evidence="13 14">DSM 3852</strain>
    </source>
</reference>
<evidence type="ECO:0000259" key="10">
    <source>
        <dbReference type="PROSITE" id="PS50893"/>
    </source>
</evidence>
<dbReference type="AlphaFoldDB" id="A0A4P6HQ30"/>
<dbReference type="KEGG" id="dcb:C3Y92_03825"/>
<feature type="domain" description="Peptidase C39" evidence="12">
    <location>
        <begin position="17"/>
        <end position="149"/>
    </location>
</feature>
<feature type="transmembrane region" description="Helical" evidence="9">
    <location>
        <begin position="288"/>
        <end position="311"/>
    </location>
</feature>
<evidence type="ECO:0000313" key="13">
    <source>
        <dbReference type="EMBL" id="QAZ69431.1"/>
    </source>
</evidence>
<dbReference type="PROSITE" id="PS50929">
    <property type="entry name" value="ABC_TM1F"/>
    <property type="match status" value="1"/>
</dbReference>
<evidence type="ECO:0000313" key="14">
    <source>
        <dbReference type="Proteomes" id="UP000293296"/>
    </source>
</evidence>
<dbReference type="Pfam" id="PF00005">
    <property type="entry name" value="ABC_tran"/>
    <property type="match status" value="1"/>
</dbReference>
<evidence type="ECO:0000256" key="9">
    <source>
        <dbReference type="SAM" id="Phobius"/>
    </source>
</evidence>
<evidence type="ECO:0000259" key="12">
    <source>
        <dbReference type="PROSITE" id="PS50990"/>
    </source>
</evidence>
<dbReference type="OrthoDB" id="9760168at2"/>